<sequence length="528" mass="53451">MRADLFDCLPAPTALLLLSSILELTSAHVLQPLPRQTQVATVTVPYHTLNVISWPLRPTPAPHNLFALRRRQQSTICGYIGGDPALPATCSAGSHCALDTENNVVGCCPDGDTACTAGVFTGCVDANSGPQTEVNPYVFSCTGGDVCYQNVFEGGFSQFGCGTASDLATVVAATASGITSALARPTVTVSYSQGISTLSEPTTLGTIPSTSTTTSGTTSSSPSSSSSSSSSSPSGTADPASTPSASAAPSTTSRTGAIVGGTIGGLAVLIALIALAFFFLRRRNANTRQGPGVGGIRSKSISPPEGGTGTGFVALAQDAEAFETGPGPLTATTLHPNPMTMANNTTGITTGSLPPMPFQNDLSPGEDPTSPFAAYAGAGTAASGVTSTSYSSHYPPNSASSDGAGAGYQYPTYQYPAAYGGGTGVAPSPVVMTVRGHERQLEPDRVPLTREIDDFSHGFSAALGRIGEEGEEEVGELGADAGGIAGGGEAGASAAAAGLRSPPRSAGSSPTRPLWQQNRRQSRNLMWM</sequence>
<feature type="signal peptide" evidence="3">
    <location>
        <begin position="1"/>
        <end position="27"/>
    </location>
</feature>
<comment type="caution">
    <text evidence="4">The sequence shown here is derived from an EMBL/GenBank/DDBJ whole genome shotgun (WGS) entry which is preliminary data.</text>
</comment>
<keyword evidence="2" id="KW-0472">Membrane</keyword>
<feature type="region of interest" description="Disordered" evidence="1">
    <location>
        <begin position="286"/>
        <end position="305"/>
    </location>
</feature>
<keyword evidence="3" id="KW-0732">Signal</keyword>
<gene>
    <name evidence="4" type="ORF">N656DRAFT_187131</name>
</gene>
<dbReference type="AlphaFoldDB" id="A0AAN6QP73"/>
<feature type="compositionally biased region" description="Gly residues" evidence="1">
    <location>
        <begin position="480"/>
        <end position="490"/>
    </location>
</feature>
<evidence type="ECO:0000256" key="2">
    <source>
        <dbReference type="SAM" id="Phobius"/>
    </source>
</evidence>
<evidence type="ECO:0000256" key="1">
    <source>
        <dbReference type="SAM" id="MobiDB-lite"/>
    </source>
</evidence>
<feature type="compositionally biased region" description="Polar residues" evidence="1">
    <location>
        <begin position="506"/>
        <end position="519"/>
    </location>
</feature>
<feature type="region of interest" description="Disordered" evidence="1">
    <location>
        <begin position="200"/>
        <end position="253"/>
    </location>
</feature>
<protein>
    <recommendedName>
        <fullName evidence="6">Mid2 domain-containing protein</fullName>
    </recommendedName>
</protein>
<dbReference type="CDD" id="cd12087">
    <property type="entry name" value="TM_EGFR-like"/>
    <property type="match status" value="1"/>
</dbReference>
<reference evidence="4" key="1">
    <citation type="journal article" date="2023" name="Mol. Phylogenet. Evol.">
        <title>Genome-scale phylogeny and comparative genomics of the fungal order Sordariales.</title>
        <authorList>
            <person name="Hensen N."/>
            <person name="Bonometti L."/>
            <person name="Westerberg I."/>
            <person name="Brannstrom I.O."/>
            <person name="Guillou S."/>
            <person name="Cros-Aarteil S."/>
            <person name="Calhoun S."/>
            <person name="Haridas S."/>
            <person name="Kuo A."/>
            <person name="Mondo S."/>
            <person name="Pangilinan J."/>
            <person name="Riley R."/>
            <person name="LaButti K."/>
            <person name="Andreopoulos B."/>
            <person name="Lipzen A."/>
            <person name="Chen C."/>
            <person name="Yan M."/>
            <person name="Daum C."/>
            <person name="Ng V."/>
            <person name="Clum A."/>
            <person name="Steindorff A."/>
            <person name="Ohm R.A."/>
            <person name="Martin F."/>
            <person name="Silar P."/>
            <person name="Natvig D.O."/>
            <person name="Lalanne C."/>
            <person name="Gautier V."/>
            <person name="Ament-Velasquez S.L."/>
            <person name="Kruys A."/>
            <person name="Hutchinson M.I."/>
            <person name="Powell A.J."/>
            <person name="Barry K."/>
            <person name="Miller A.N."/>
            <person name="Grigoriev I.V."/>
            <person name="Debuchy R."/>
            <person name="Gladieux P."/>
            <person name="Hiltunen Thoren M."/>
            <person name="Johannesson H."/>
        </authorList>
    </citation>
    <scope>NUCLEOTIDE SEQUENCE</scope>
    <source>
        <strain evidence="4">CBS 508.74</strain>
    </source>
</reference>
<dbReference type="RefSeq" id="XP_064668515.1">
    <property type="nucleotide sequence ID" value="XM_064808812.1"/>
</dbReference>
<evidence type="ECO:0000313" key="5">
    <source>
        <dbReference type="Proteomes" id="UP001302812"/>
    </source>
</evidence>
<accession>A0AAN6QP73</accession>
<feature type="chain" id="PRO_5042878514" description="Mid2 domain-containing protein" evidence="3">
    <location>
        <begin position="28"/>
        <end position="528"/>
    </location>
</feature>
<dbReference type="GeneID" id="89932935"/>
<feature type="compositionally biased region" description="Low complexity" evidence="1">
    <location>
        <begin position="201"/>
        <end position="253"/>
    </location>
</feature>
<organism evidence="4 5">
    <name type="scientific">Canariomyces notabilis</name>
    <dbReference type="NCBI Taxonomy" id="2074819"/>
    <lineage>
        <taxon>Eukaryota</taxon>
        <taxon>Fungi</taxon>
        <taxon>Dikarya</taxon>
        <taxon>Ascomycota</taxon>
        <taxon>Pezizomycotina</taxon>
        <taxon>Sordariomycetes</taxon>
        <taxon>Sordariomycetidae</taxon>
        <taxon>Sordariales</taxon>
        <taxon>Chaetomiaceae</taxon>
        <taxon>Canariomyces</taxon>
    </lineage>
</organism>
<keyword evidence="5" id="KW-1185">Reference proteome</keyword>
<keyword evidence="2" id="KW-0812">Transmembrane</keyword>
<dbReference type="Proteomes" id="UP001302812">
    <property type="component" value="Unassembled WGS sequence"/>
</dbReference>
<feature type="transmembrane region" description="Helical" evidence="2">
    <location>
        <begin position="257"/>
        <end position="280"/>
    </location>
</feature>
<evidence type="ECO:0008006" key="6">
    <source>
        <dbReference type="Google" id="ProtNLM"/>
    </source>
</evidence>
<evidence type="ECO:0000313" key="4">
    <source>
        <dbReference type="EMBL" id="KAK4110945.1"/>
    </source>
</evidence>
<feature type="region of interest" description="Disordered" evidence="1">
    <location>
        <begin position="468"/>
        <end position="528"/>
    </location>
</feature>
<keyword evidence="2" id="KW-1133">Transmembrane helix</keyword>
<dbReference type="EMBL" id="MU853348">
    <property type="protein sequence ID" value="KAK4110945.1"/>
    <property type="molecule type" value="Genomic_DNA"/>
</dbReference>
<reference evidence="4" key="2">
    <citation type="submission" date="2023-05" db="EMBL/GenBank/DDBJ databases">
        <authorList>
            <consortium name="Lawrence Berkeley National Laboratory"/>
            <person name="Steindorff A."/>
            <person name="Hensen N."/>
            <person name="Bonometti L."/>
            <person name="Westerberg I."/>
            <person name="Brannstrom I.O."/>
            <person name="Guillou S."/>
            <person name="Cros-Aarteil S."/>
            <person name="Calhoun S."/>
            <person name="Haridas S."/>
            <person name="Kuo A."/>
            <person name="Mondo S."/>
            <person name="Pangilinan J."/>
            <person name="Riley R."/>
            <person name="Labutti K."/>
            <person name="Andreopoulos B."/>
            <person name="Lipzen A."/>
            <person name="Chen C."/>
            <person name="Yanf M."/>
            <person name="Daum C."/>
            <person name="Ng V."/>
            <person name="Clum A."/>
            <person name="Ohm R."/>
            <person name="Martin F."/>
            <person name="Silar P."/>
            <person name="Natvig D."/>
            <person name="Lalanne C."/>
            <person name="Gautier V."/>
            <person name="Ament-Velasquez S.L."/>
            <person name="Kruys A."/>
            <person name="Hutchinson M.I."/>
            <person name="Powell A.J."/>
            <person name="Barry K."/>
            <person name="Miller A.N."/>
            <person name="Grigoriev I.V."/>
            <person name="Debuchy R."/>
            <person name="Gladieux P."/>
            <person name="Thoren M.H."/>
            <person name="Johannesson H."/>
        </authorList>
    </citation>
    <scope>NUCLEOTIDE SEQUENCE</scope>
    <source>
        <strain evidence="4">CBS 508.74</strain>
    </source>
</reference>
<evidence type="ECO:0000256" key="3">
    <source>
        <dbReference type="SAM" id="SignalP"/>
    </source>
</evidence>
<name>A0AAN6QP73_9PEZI</name>
<proteinExistence type="predicted"/>